<protein>
    <submittedName>
        <fullName evidence="2">Uncharacterized protein</fullName>
    </submittedName>
</protein>
<feature type="transmembrane region" description="Helical" evidence="1">
    <location>
        <begin position="90"/>
        <end position="108"/>
    </location>
</feature>
<accession>A0A937AE93</accession>
<dbReference type="AlphaFoldDB" id="A0A937AE93"/>
<feature type="transmembrane region" description="Helical" evidence="1">
    <location>
        <begin position="20"/>
        <end position="39"/>
    </location>
</feature>
<proteinExistence type="predicted"/>
<keyword evidence="1" id="KW-0472">Membrane</keyword>
<keyword evidence="3" id="KW-1185">Reference proteome</keyword>
<comment type="caution">
    <text evidence="2">The sequence shown here is derived from an EMBL/GenBank/DDBJ whole genome shotgun (WGS) entry which is preliminary data.</text>
</comment>
<reference evidence="2" key="1">
    <citation type="submission" date="2021-01" db="EMBL/GenBank/DDBJ databases">
        <title>Marivirga sp. nov., isolated from intertidal surface sediments.</title>
        <authorList>
            <person name="Zhang M."/>
        </authorList>
    </citation>
    <scope>NUCLEOTIDE SEQUENCE</scope>
    <source>
        <strain evidence="2">SM1354</strain>
    </source>
</reference>
<evidence type="ECO:0000256" key="1">
    <source>
        <dbReference type="SAM" id="Phobius"/>
    </source>
</evidence>
<keyword evidence="1" id="KW-0812">Transmembrane</keyword>
<evidence type="ECO:0000313" key="2">
    <source>
        <dbReference type="EMBL" id="MBL0764648.1"/>
    </source>
</evidence>
<gene>
    <name evidence="2" type="ORF">JKP34_05255</name>
</gene>
<organism evidence="2 3">
    <name type="scientific">Marivirga atlantica</name>
    <dbReference type="NCBI Taxonomy" id="1548457"/>
    <lineage>
        <taxon>Bacteria</taxon>
        <taxon>Pseudomonadati</taxon>
        <taxon>Bacteroidota</taxon>
        <taxon>Cytophagia</taxon>
        <taxon>Cytophagales</taxon>
        <taxon>Marivirgaceae</taxon>
        <taxon>Marivirga</taxon>
    </lineage>
</organism>
<dbReference type="Proteomes" id="UP000642920">
    <property type="component" value="Unassembled WGS sequence"/>
</dbReference>
<dbReference type="EMBL" id="JAERQG010000001">
    <property type="protein sequence ID" value="MBL0764648.1"/>
    <property type="molecule type" value="Genomic_DNA"/>
</dbReference>
<feature type="transmembrane region" description="Helical" evidence="1">
    <location>
        <begin position="60"/>
        <end position="84"/>
    </location>
</feature>
<name>A0A937AE93_9BACT</name>
<evidence type="ECO:0000313" key="3">
    <source>
        <dbReference type="Proteomes" id="UP000642920"/>
    </source>
</evidence>
<keyword evidence="1" id="KW-1133">Transmembrane helix</keyword>
<sequence length="124" mass="14108">MLLGLFFIYKPLFLGFENLIDNYNNGLIIMGVAISFSTLQDTTKTQNKLSLWVFQSEKRARFFLIWIAILVLFFIISGAVGYFLSPFKEWNELSIGLMVFGIGVMGLLKAANEMSENHRIAKSN</sequence>